<dbReference type="InterPro" id="IPR017871">
    <property type="entry name" value="ABC_transporter-like_CS"/>
</dbReference>
<dbReference type="PANTHER" id="PTHR42788">
    <property type="entry name" value="TAURINE IMPORT ATP-BINDING PROTEIN-RELATED"/>
    <property type="match status" value="1"/>
</dbReference>
<dbReference type="PROSITE" id="PS00211">
    <property type="entry name" value="ABC_TRANSPORTER_1"/>
    <property type="match status" value="1"/>
</dbReference>
<dbReference type="InterPro" id="IPR027417">
    <property type="entry name" value="P-loop_NTPase"/>
</dbReference>
<keyword evidence="6" id="KW-1185">Reference proteome</keyword>
<keyword evidence="1" id="KW-0813">Transport</keyword>
<gene>
    <name evidence="5" type="ORF">NZD89_16495</name>
</gene>
<sequence>MVDSEPLVIHGLNKTFNIGQTSLKVLSHINLRVEQGEFITVIGPSGCGKSTLLKVIAGLDGEYDGVVKIGREEIHKPGVDKGFIFQEHRLFPWLTVEDNIAADLSLRNPLVREKVRDLIRLVHLEGFEKSFPRQLSGGMAQRVAIARALLRDPKVLLMDEPFAALDAFTRAHMQDVLLDIWEQNKTTMILVTHDIDEAVVLAQRVVIMSAKPGTIRSVVPVDIPHPRKRSSNEFLEVRRDVLAQLETHMLQHTEQ</sequence>
<feature type="domain" description="ABC transporter" evidence="4">
    <location>
        <begin position="7"/>
        <end position="235"/>
    </location>
</feature>
<name>A0ABY6ZAY1_9BACL</name>
<proteinExistence type="predicted"/>
<dbReference type="InterPro" id="IPR003593">
    <property type="entry name" value="AAA+_ATPase"/>
</dbReference>
<dbReference type="CDD" id="cd03293">
    <property type="entry name" value="ABC_NrtD_SsuB_transporters"/>
    <property type="match status" value="1"/>
</dbReference>
<keyword evidence="2" id="KW-0547">Nucleotide-binding</keyword>
<dbReference type="InterPro" id="IPR003439">
    <property type="entry name" value="ABC_transporter-like_ATP-bd"/>
</dbReference>
<evidence type="ECO:0000313" key="5">
    <source>
        <dbReference type="EMBL" id="WAH39992.1"/>
    </source>
</evidence>
<evidence type="ECO:0000259" key="4">
    <source>
        <dbReference type="PROSITE" id="PS50893"/>
    </source>
</evidence>
<evidence type="ECO:0000256" key="1">
    <source>
        <dbReference type="ARBA" id="ARBA00022448"/>
    </source>
</evidence>
<dbReference type="PANTHER" id="PTHR42788:SF13">
    <property type="entry name" value="ALIPHATIC SULFONATES IMPORT ATP-BINDING PROTEIN SSUB"/>
    <property type="match status" value="1"/>
</dbReference>
<protein>
    <submittedName>
        <fullName evidence="5">ABC transporter ATP-binding protein</fullName>
    </submittedName>
</protein>
<dbReference type="RefSeq" id="WP_268003890.1">
    <property type="nucleotide sequence ID" value="NZ_CP104067.1"/>
</dbReference>
<accession>A0ABY6ZAY1</accession>
<dbReference type="SUPFAM" id="SSF52540">
    <property type="entry name" value="P-loop containing nucleoside triphosphate hydrolases"/>
    <property type="match status" value="1"/>
</dbReference>
<evidence type="ECO:0000313" key="6">
    <source>
        <dbReference type="Proteomes" id="UP001164761"/>
    </source>
</evidence>
<evidence type="ECO:0000256" key="3">
    <source>
        <dbReference type="ARBA" id="ARBA00022840"/>
    </source>
</evidence>
<dbReference type="PROSITE" id="PS50893">
    <property type="entry name" value="ABC_TRANSPORTER_2"/>
    <property type="match status" value="1"/>
</dbReference>
<dbReference type="InterPro" id="IPR050166">
    <property type="entry name" value="ABC_transporter_ATP-bind"/>
</dbReference>
<evidence type="ECO:0000256" key="2">
    <source>
        <dbReference type="ARBA" id="ARBA00022741"/>
    </source>
</evidence>
<dbReference type="Pfam" id="PF00005">
    <property type="entry name" value="ABC_tran"/>
    <property type="match status" value="1"/>
</dbReference>
<dbReference type="Gene3D" id="3.40.50.300">
    <property type="entry name" value="P-loop containing nucleotide triphosphate hydrolases"/>
    <property type="match status" value="1"/>
</dbReference>
<dbReference type="GO" id="GO:0005524">
    <property type="term" value="F:ATP binding"/>
    <property type="evidence" value="ECO:0007669"/>
    <property type="project" value="UniProtKB-KW"/>
</dbReference>
<dbReference type="EMBL" id="CP104067">
    <property type="protein sequence ID" value="WAH39992.1"/>
    <property type="molecule type" value="Genomic_DNA"/>
</dbReference>
<keyword evidence="3 5" id="KW-0067">ATP-binding</keyword>
<reference evidence="5" key="1">
    <citation type="submission" date="2022-08" db="EMBL/GenBank/DDBJ databases">
        <title>Alicyclobacillus fastidiosus DSM 17978, complete genome.</title>
        <authorList>
            <person name="Wang Q."/>
            <person name="Cai R."/>
            <person name="Wang Z."/>
        </authorList>
    </citation>
    <scope>NUCLEOTIDE SEQUENCE</scope>
    <source>
        <strain evidence="5">DSM 17978</strain>
    </source>
</reference>
<dbReference type="Proteomes" id="UP001164761">
    <property type="component" value="Chromosome"/>
</dbReference>
<organism evidence="5 6">
    <name type="scientific">Alicyclobacillus fastidiosus</name>
    <dbReference type="NCBI Taxonomy" id="392011"/>
    <lineage>
        <taxon>Bacteria</taxon>
        <taxon>Bacillati</taxon>
        <taxon>Bacillota</taxon>
        <taxon>Bacilli</taxon>
        <taxon>Bacillales</taxon>
        <taxon>Alicyclobacillaceae</taxon>
        <taxon>Alicyclobacillus</taxon>
    </lineage>
</organism>
<dbReference type="SMART" id="SM00382">
    <property type="entry name" value="AAA"/>
    <property type="match status" value="1"/>
</dbReference>